<accession>A0ABM1EG87</accession>
<feature type="region of interest" description="Disordered" evidence="12">
    <location>
        <begin position="585"/>
        <end position="604"/>
    </location>
</feature>
<feature type="compositionally biased region" description="Polar residues" evidence="12">
    <location>
        <begin position="94"/>
        <end position="110"/>
    </location>
</feature>
<proteinExistence type="predicted"/>
<feature type="region of interest" description="Disordered" evidence="12">
    <location>
        <begin position="93"/>
        <end position="141"/>
    </location>
</feature>
<feature type="domain" description="C2H2-type" evidence="13">
    <location>
        <begin position="180"/>
        <end position="208"/>
    </location>
</feature>
<gene>
    <name evidence="15" type="primary">LOC106811977</name>
</gene>
<evidence type="ECO:0000256" key="7">
    <source>
        <dbReference type="ARBA" id="ARBA00023015"/>
    </source>
</evidence>
<keyword evidence="5 11" id="KW-0863">Zinc-finger</keyword>
<dbReference type="SMART" id="SM00355">
    <property type="entry name" value="ZnF_C2H2"/>
    <property type="match status" value="17"/>
</dbReference>
<feature type="domain" description="C2H2-type" evidence="13">
    <location>
        <begin position="529"/>
        <end position="552"/>
    </location>
</feature>
<evidence type="ECO:0000256" key="3">
    <source>
        <dbReference type="ARBA" id="ARBA00022723"/>
    </source>
</evidence>
<evidence type="ECO:0000256" key="12">
    <source>
        <dbReference type="SAM" id="MobiDB-lite"/>
    </source>
</evidence>
<keyword evidence="6" id="KW-0862">Zinc</keyword>
<evidence type="ECO:0000256" key="2">
    <source>
        <dbReference type="ARBA" id="ARBA00004123"/>
    </source>
</evidence>
<feature type="compositionally biased region" description="Polar residues" evidence="12">
    <location>
        <begin position="118"/>
        <end position="137"/>
    </location>
</feature>
<dbReference type="Gene3D" id="3.30.160.60">
    <property type="entry name" value="Classic Zinc Finger"/>
    <property type="match status" value="5"/>
</dbReference>
<dbReference type="InterPro" id="IPR045914">
    <property type="entry name" value="Zn532-like"/>
</dbReference>
<evidence type="ECO:0000256" key="6">
    <source>
        <dbReference type="ARBA" id="ARBA00022833"/>
    </source>
</evidence>
<feature type="domain" description="C2H2-type" evidence="13">
    <location>
        <begin position="949"/>
        <end position="971"/>
    </location>
</feature>
<dbReference type="PANTHER" id="PTHR47222">
    <property type="entry name" value="ZINC FINGER PROTEIN 532-RELATED"/>
    <property type="match status" value="1"/>
</dbReference>
<keyword evidence="4" id="KW-0677">Repeat</keyword>
<keyword evidence="3" id="KW-0479">Metal-binding</keyword>
<feature type="domain" description="C2H2-type" evidence="13">
    <location>
        <begin position="642"/>
        <end position="669"/>
    </location>
</feature>
<evidence type="ECO:0000256" key="10">
    <source>
        <dbReference type="ARBA" id="ARBA00023242"/>
    </source>
</evidence>
<feature type="domain" description="C2H2-type" evidence="13">
    <location>
        <begin position="494"/>
        <end position="521"/>
    </location>
</feature>
<keyword evidence="9" id="KW-0804">Transcription</keyword>
<sequence length="983" mass="105769">MAEEMDVIVKIEPGTDEYGGLYSAKQNVTGEAGLVLEAIKPSSDSLQPKITNVVSLSEIQNGLPTDNVSTNGQKKSVTYVNSKGDRVNVLVVNRSPSTSNLGQSPTSSSPALKRATARKSTSAPKNQTNGLKTTKTSGKAADGDELGASLTKYCFDVINRRHTKRYQPPADACDAAGRLFACMECGDTFLYERSLEQHARRVSMCITHLCVKCARTYQFYNRCSFIAHLRQHSLTVNTIDFGRVRIDAPSAKLARSCLSGLEPADSRADANAPTVPAKTSAVAASSGTPAQTVVTATSSGAPAGTVVAVTIGSGTQKTARDGAATTSSEVVVVGGVECTECLKRFATPAALGRHFAGPTASCRPSEVKVCAVCKHKMPPNACSLSAHVRIHRREPPFTCPECGVAVDAASWEAFLYHLRYQCCHYSRCVGYKCAACAASYNSSALLRSHVVSVHGESYLKCPTCPMAFKTHAGFEVHHAATHPSETLAMPRSIYKCPECDTVFHHNAQLQAHLQSHEARQSAATLRFIYKCLDCYKLFDTVELMAEHGKSHAHVVHNVCTLCGAVFETLADLCLHRYRAHRDSNAAANLPKPQPKTASSLRGNAAAAARGTPYPVCLACRVRAPDNQSLASHIRAAHGGARSMCMTCGGTFMSRSGMKLHGRRHRQDGRHICALCNNLPFPDADTLALHAGSAHFKPRACAGGPPQKGRGEGAVAAAAATPPAPAVKMKKFTAAELSEPSFSVAAASSSAAAGGTPERRVKVKKEEEEHAQEIHLLAKQRPYLCWLCREKNFPNRKLLQRHIVTRHGVVAADIRWEQLRLAEKRPLAVATAGRGVSHTTAKRLRVATGNGGDDDAYVCVKCEFATADAAAFREHIAQHREPASYQCAECGQCFVVAPALRRHLYFVHKVRRADADIEQEEEEAAGRRGAAGRREAREEEGEGPGGSSSLECSVCYRVFENVGALKTHIRSHGMAFIRSKRASP</sequence>
<dbReference type="RefSeq" id="XP_014671208.1">
    <property type="nucleotide sequence ID" value="XM_014815722.1"/>
</dbReference>
<dbReference type="PANTHER" id="PTHR47222:SF5">
    <property type="entry name" value="LOW QUALITY PROTEIN: ZINC FINGER PROTEIN 532-LIKE"/>
    <property type="match status" value="1"/>
</dbReference>
<feature type="domain" description="C2H2-type" evidence="13">
    <location>
        <begin position="884"/>
        <end position="912"/>
    </location>
</feature>
<dbReference type="InterPro" id="IPR013087">
    <property type="entry name" value="Znf_C2H2_type"/>
</dbReference>
<dbReference type="GeneID" id="106811977"/>
<keyword evidence="10" id="KW-0539">Nucleus</keyword>
<dbReference type="PROSITE" id="PS50157">
    <property type="entry name" value="ZINC_FINGER_C2H2_2"/>
    <property type="match status" value="7"/>
</dbReference>
<dbReference type="Pfam" id="PF16622">
    <property type="entry name" value="zf-C2H2_11"/>
    <property type="match status" value="1"/>
</dbReference>
<protein>
    <submittedName>
        <fullName evidence="15">Zinc finger protein 687-like</fullName>
    </submittedName>
</protein>
<dbReference type="InterPro" id="IPR057356">
    <property type="entry name" value="Znf-C2H2_ZNF592"/>
</dbReference>
<comment type="subcellular location">
    <subcellularLocation>
        <location evidence="2">Nucleus</location>
    </subcellularLocation>
</comment>
<dbReference type="SUPFAM" id="SSF57667">
    <property type="entry name" value="beta-beta-alpha zinc fingers"/>
    <property type="match status" value="5"/>
</dbReference>
<dbReference type="Pfam" id="PF25412">
    <property type="entry name" value="zf-C2H2_ZNF592"/>
    <property type="match status" value="1"/>
</dbReference>
<dbReference type="InterPro" id="IPR041697">
    <property type="entry name" value="Znf-C2H2_11"/>
</dbReference>
<dbReference type="InterPro" id="IPR036236">
    <property type="entry name" value="Znf_C2H2_sf"/>
</dbReference>
<evidence type="ECO:0000256" key="1">
    <source>
        <dbReference type="ARBA" id="ARBA00003767"/>
    </source>
</evidence>
<dbReference type="Pfam" id="PF00096">
    <property type="entry name" value="zf-C2H2"/>
    <property type="match status" value="2"/>
</dbReference>
<dbReference type="Proteomes" id="UP000695022">
    <property type="component" value="Unplaced"/>
</dbReference>
<dbReference type="PROSITE" id="PS00028">
    <property type="entry name" value="ZINC_FINGER_C2H2_1"/>
    <property type="match status" value="6"/>
</dbReference>
<feature type="region of interest" description="Disordered" evidence="12">
    <location>
        <begin position="916"/>
        <end position="947"/>
    </location>
</feature>
<comment type="function">
    <text evidence="1">May be involved in transcriptional regulation.</text>
</comment>
<keyword evidence="7" id="KW-0805">Transcription regulation</keyword>
<keyword evidence="14" id="KW-1185">Reference proteome</keyword>
<evidence type="ECO:0000313" key="15">
    <source>
        <dbReference type="RefSeq" id="XP_014671208.1"/>
    </source>
</evidence>
<feature type="domain" description="C2H2-type" evidence="13">
    <location>
        <begin position="431"/>
        <end position="454"/>
    </location>
</feature>
<name>A0ABM1EG87_PRICU</name>
<reference evidence="15" key="1">
    <citation type="submission" date="2025-08" db="UniProtKB">
        <authorList>
            <consortium name="RefSeq"/>
        </authorList>
    </citation>
    <scope>IDENTIFICATION</scope>
</reference>
<evidence type="ECO:0000256" key="5">
    <source>
        <dbReference type="ARBA" id="ARBA00022771"/>
    </source>
</evidence>
<keyword evidence="8" id="KW-0238">DNA-binding</keyword>
<evidence type="ECO:0000259" key="13">
    <source>
        <dbReference type="PROSITE" id="PS50157"/>
    </source>
</evidence>
<evidence type="ECO:0000256" key="11">
    <source>
        <dbReference type="PROSITE-ProRule" id="PRU00042"/>
    </source>
</evidence>
<evidence type="ECO:0000256" key="9">
    <source>
        <dbReference type="ARBA" id="ARBA00023163"/>
    </source>
</evidence>
<evidence type="ECO:0000313" key="14">
    <source>
        <dbReference type="Proteomes" id="UP000695022"/>
    </source>
</evidence>
<evidence type="ECO:0000256" key="8">
    <source>
        <dbReference type="ARBA" id="ARBA00023125"/>
    </source>
</evidence>
<evidence type="ECO:0000256" key="4">
    <source>
        <dbReference type="ARBA" id="ARBA00022737"/>
    </source>
</evidence>
<organism evidence="14 15">
    <name type="scientific">Priapulus caudatus</name>
    <name type="common">Priapulid worm</name>
    <dbReference type="NCBI Taxonomy" id="37621"/>
    <lineage>
        <taxon>Eukaryota</taxon>
        <taxon>Metazoa</taxon>
        <taxon>Ecdysozoa</taxon>
        <taxon>Scalidophora</taxon>
        <taxon>Priapulida</taxon>
        <taxon>Priapulimorpha</taxon>
        <taxon>Priapulimorphida</taxon>
        <taxon>Priapulidae</taxon>
        <taxon>Priapulus</taxon>
    </lineage>
</organism>